<protein>
    <submittedName>
        <fullName evidence="3">Gas vesicle synthesis protein GvpO</fullName>
    </submittedName>
</protein>
<accession>E7QYK8</accession>
<evidence type="ECO:0000256" key="1">
    <source>
        <dbReference type="SAM" id="MobiDB-lite"/>
    </source>
</evidence>
<dbReference type="InterPro" id="IPR008634">
    <property type="entry name" value="Gas-vesicle_GvpO"/>
</dbReference>
<name>E7QYK8_HALPU</name>
<feature type="region of interest" description="Disordered" evidence="1">
    <location>
        <begin position="21"/>
        <end position="44"/>
    </location>
</feature>
<dbReference type="EMBL" id="AEMG01000028">
    <property type="protein sequence ID" value="EFW90274.1"/>
    <property type="molecule type" value="Genomic_DNA"/>
</dbReference>
<dbReference type="RefSeq" id="WP_007982671.1">
    <property type="nucleotide sequence ID" value="NZ_AEMG01000028.1"/>
</dbReference>
<reference evidence="2 4" key="1">
    <citation type="journal article" date="2014" name="ISME J.">
        <title>Trehalose/2-sulfotrehalose biosynthesis and glycine-betaine uptake are widely spread mechanisms for osmoadaptation in the Halobacteriales.</title>
        <authorList>
            <person name="Youssef N.H."/>
            <person name="Savage-Ashlock K.N."/>
            <person name="McCully A.L."/>
            <person name="Luedtke B."/>
            <person name="Shaw E.I."/>
            <person name="Hoff W.D."/>
            <person name="Elshahed M.S."/>
        </authorList>
    </citation>
    <scope>NUCLEOTIDE SEQUENCE [LARGE SCALE GENOMIC DNA]</scope>
    <source>
        <strain evidence="2 4">DX253</strain>
    </source>
</reference>
<keyword evidence="5" id="KW-1185">Reference proteome</keyword>
<evidence type="ECO:0000313" key="4">
    <source>
        <dbReference type="Proteomes" id="UP000003751"/>
    </source>
</evidence>
<dbReference type="EMBL" id="FRAN01000001">
    <property type="protein sequence ID" value="SHJ99873.1"/>
    <property type="molecule type" value="Genomic_DNA"/>
</dbReference>
<dbReference type="PATRIC" id="fig|797209.4.peg.3814"/>
<proteinExistence type="predicted"/>
<evidence type="ECO:0000313" key="5">
    <source>
        <dbReference type="Proteomes" id="UP000184203"/>
    </source>
</evidence>
<dbReference type="OrthoDB" id="205220at2157"/>
<dbReference type="eggNOG" id="arCOG04040">
    <property type="taxonomic scope" value="Archaea"/>
</dbReference>
<organism evidence="2 4">
    <name type="scientific">Haladaptatus paucihalophilus DX253</name>
    <dbReference type="NCBI Taxonomy" id="797209"/>
    <lineage>
        <taxon>Archaea</taxon>
        <taxon>Methanobacteriati</taxon>
        <taxon>Methanobacteriota</taxon>
        <taxon>Stenosarchaea group</taxon>
        <taxon>Halobacteria</taxon>
        <taxon>Halobacteriales</taxon>
        <taxon>Haladaptataceae</taxon>
        <taxon>Haladaptatus</taxon>
    </lineage>
</organism>
<sequence>MTDSTSDSETDEFDDVVDRLSAAVEKTEDDDSSGQTGTAKTVDVDEIIDSDGDIDLYDARDIGRAIAGDLIGSPLDGIVEVGEQDDDGWRVVAEVVERTAVPDTQDILGRYVISLESDGTVHGYGRAGRYRRGSVETQSEIFATEER</sequence>
<dbReference type="Pfam" id="PF05800">
    <property type="entry name" value="GvpO"/>
    <property type="match status" value="1"/>
</dbReference>
<dbReference type="Proteomes" id="UP000003751">
    <property type="component" value="Unassembled WGS sequence"/>
</dbReference>
<evidence type="ECO:0000313" key="3">
    <source>
        <dbReference type="EMBL" id="SHJ99873.1"/>
    </source>
</evidence>
<evidence type="ECO:0000313" key="2">
    <source>
        <dbReference type="EMBL" id="EFW90274.1"/>
    </source>
</evidence>
<gene>
    <name evidence="3" type="ORF">SAMN05444342_0223</name>
    <name evidence="2" type="ORF">ZOD2009_19493</name>
</gene>
<dbReference type="GO" id="GO:0031412">
    <property type="term" value="P:gas vesicle organization"/>
    <property type="evidence" value="ECO:0007669"/>
    <property type="project" value="InterPro"/>
</dbReference>
<dbReference type="STRING" id="797209.GCA_000376445_00715"/>
<reference evidence="5" key="2">
    <citation type="submission" date="2016-11" db="EMBL/GenBank/DDBJ databases">
        <authorList>
            <person name="Varghese N."/>
            <person name="Submissions S."/>
        </authorList>
    </citation>
    <scope>NUCLEOTIDE SEQUENCE [LARGE SCALE GENOMIC DNA]</scope>
    <source>
        <strain evidence="5">DX253</strain>
    </source>
</reference>
<reference evidence="3" key="3">
    <citation type="submission" date="2016-11" db="EMBL/GenBank/DDBJ databases">
        <authorList>
            <person name="Jaros S."/>
            <person name="Januszkiewicz K."/>
            <person name="Wedrychowicz H."/>
        </authorList>
    </citation>
    <scope>NUCLEOTIDE SEQUENCE [LARGE SCALE GENOMIC DNA]</scope>
    <source>
        <strain evidence="3">DX253</strain>
    </source>
</reference>
<dbReference type="Proteomes" id="UP000184203">
    <property type="component" value="Unassembled WGS sequence"/>
</dbReference>
<dbReference type="AlphaFoldDB" id="E7QYK8"/>